<dbReference type="EMBL" id="AMQN01000876">
    <property type="status" value="NOT_ANNOTATED_CDS"/>
    <property type="molecule type" value="Genomic_DNA"/>
</dbReference>
<protein>
    <submittedName>
        <fullName evidence="2 3">Uncharacterized protein</fullName>
    </submittedName>
</protein>
<feature type="compositionally biased region" description="Low complexity" evidence="1">
    <location>
        <begin position="295"/>
        <end position="308"/>
    </location>
</feature>
<name>R7V546_CAPTE</name>
<dbReference type="OMA" id="MNQRCRE"/>
<reference evidence="3" key="3">
    <citation type="submission" date="2015-06" db="UniProtKB">
        <authorList>
            <consortium name="EnsemblMetazoa"/>
        </authorList>
    </citation>
    <scope>IDENTIFICATION</scope>
</reference>
<dbReference type="HOGENOM" id="CLU_872227_0_0_1"/>
<evidence type="ECO:0000313" key="3">
    <source>
        <dbReference type="EnsemblMetazoa" id="CapteP193887"/>
    </source>
</evidence>
<accession>R7V546</accession>
<dbReference type="Proteomes" id="UP000014760">
    <property type="component" value="Unassembled WGS sequence"/>
</dbReference>
<dbReference type="EMBL" id="KB296703">
    <property type="protein sequence ID" value="ELU11481.1"/>
    <property type="molecule type" value="Genomic_DNA"/>
</dbReference>
<reference evidence="2 4" key="2">
    <citation type="journal article" date="2013" name="Nature">
        <title>Insights into bilaterian evolution from three spiralian genomes.</title>
        <authorList>
            <person name="Simakov O."/>
            <person name="Marletaz F."/>
            <person name="Cho S.J."/>
            <person name="Edsinger-Gonzales E."/>
            <person name="Havlak P."/>
            <person name="Hellsten U."/>
            <person name="Kuo D.H."/>
            <person name="Larsson T."/>
            <person name="Lv J."/>
            <person name="Arendt D."/>
            <person name="Savage R."/>
            <person name="Osoegawa K."/>
            <person name="de Jong P."/>
            <person name="Grimwood J."/>
            <person name="Chapman J.A."/>
            <person name="Shapiro H."/>
            <person name="Aerts A."/>
            <person name="Otillar R.P."/>
            <person name="Terry A.Y."/>
            <person name="Boore J.L."/>
            <person name="Grigoriev I.V."/>
            <person name="Lindberg D.R."/>
            <person name="Seaver E.C."/>
            <person name="Weisblat D.A."/>
            <person name="Putnam N.H."/>
            <person name="Rokhsar D.S."/>
        </authorList>
    </citation>
    <scope>NUCLEOTIDE SEQUENCE</scope>
    <source>
        <strain evidence="2 4">I ESC-2004</strain>
    </source>
</reference>
<feature type="region of interest" description="Disordered" evidence="1">
    <location>
        <begin position="21"/>
        <end position="46"/>
    </location>
</feature>
<dbReference type="AlphaFoldDB" id="R7V546"/>
<feature type="region of interest" description="Disordered" evidence="1">
    <location>
        <begin position="142"/>
        <end position="167"/>
    </location>
</feature>
<proteinExistence type="predicted"/>
<evidence type="ECO:0000313" key="2">
    <source>
        <dbReference type="EMBL" id="ELU11481.1"/>
    </source>
</evidence>
<feature type="region of interest" description="Disordered" evidence="1">
    <location>
        <begin position="278"/>
        <end position="319"/>
    </location>
</feature>
<dbReference type="EnsemblMetazoa" id="CapteT193887">
    <property type="protein sequence ID" value="CapteP193887"/>
    <property type="gene ID" value="CapteG193887"/>
</dbReference>
<sequence length="319" mass="36123">MPPPYTDSQVLKDYHLLQKSTHSMPRSFPVKTDQNREEVSSRLPRQPRLSTPVKTQILELADSYNKHLLRKQQQLLADMALRCREQEVLDMSSSISKKCILEPYEERGREATTYSTSKMVKHVLREKTEPVIPVDHELVAVAPQVQPKTPPNDTKQQNSSPRNDFEKARTCFPMRKVRQSPGVKEWNIRGCPPRLEISYRKGVRPSPAEGQRFAMKPERVNGIIQKEHCTLARSDQLAPLLLPVLKSSGDRNNINSYVNTTKMDLGYRSRSILEASLHPAPKPRQTQSLSWTSFSQAGSGPSMASMAALATGRQQKESI</sequence>
<organism evidence="2">
    <name type="scientific">Capitella teleta</name>
    <name type="common">Polychaete worm</name>
    <dbReference type="NCBI Taxonomy" id="283909"/>
    <lineage>
        <taxon>Eukaryota</taxon>
        <taxon>Metazoa</taxon>
        <taxon>Spiralia</taxon>
        <taxon>Lophotrochozoa</taxon>
        <taxon>Annelida</taxon>
        <taxon>Polychaeta</taxon>
        <taxon>Sedentaria</taxon>
        <taxon>Scolecida</taxon>
        <taxon>Capitellidae</taxon>
        <taxon>Capitella</taxon>
    </lineage>
</organism>
<feature type="compositionally biased region" description="Polar residues" evidence="1">
    <location>
        <begin position="151"/>
        <end position="162"/>
    </location>
</feature>
<feature type="compositionally biased region" description="Polar residues" evidence="1">
    <location>
        <begin position="284"/>
        <end position="294"/>
    </location>
</feature>
<dbReference type="OrthoDB" id="6287208at2759"/>
<evidence type="ECO:0000313" key="4">
    <source>
        <dbReference type="Proteomes" id="UP000014760"/>
    </source>
</evidence>
<keyword evidence="4" id="KW-1185">Reference proteome</keyword>
<reference evidence="4" key="1">
    <citation type="submission" date="2012-12" db="EMBL/GenBank/DDBJ databases">
        <authorList>
            <person name="Hellsten U."/>
            <person name="Grimwood J."/>
            <person name="Chapman J.A."/>
            <person name="Shapiro H."/>
            <person name="Aerts A."/>
            <person name="Otillar R.P."/>
            <person name="Terry A.Y."/>
            <person name="Boore J.L."/>
            <person name="Simakov O."/>
            <person name="Marletaz F."/>
            <person name="Cho S.-J."/>
            <person name="Edsinger-Gonzales E."/>
            <person name="Havlak P."/>
            <person name="Kuo D.-H."/>
            <person name="Larsson T."/>
            <person name="Lv J."/>
            <person name="Arendt D."/>
            <person name="Savage R."/>
            <person name="Osoegawa K."/>
            <person name="de Jong P."/>
            <person name="Lindberg D.R."/>
            <person name="Seaver E.C."/>
            <person name="Weisblat D.A."/>
            <person name="Putnam N.H."/>
            <person name="Grigoriev I.V."/>
            <person name="Rokhsar D.S."/>
        </authorList>
    </citation>
    <scope>NUCLEOTIDE SEQUENCE</scope>
    <source>
        <strain evidence="4">I ESC-2004</strain>
    </source>
</reference>
<evidence type="ECO:0000256" key="1">
    <source>
        <dbReference type="SAM" id="MobiDB-lite"/>
    </source>
</evidence>
<gene>
    <name evidence="2" type="ORF">CAPTEDRAFT_193887</name>
</gene>